<dbReference type="InterPro" id="IPR001841">
    <property type="entry name" value="Znf_RING"/>
</dbReference>
<dbReference type="GO" id="GO:0008270">
    <property type="term" value="F:zinc ion binding"/>
    <property type="evidence" value="ECO:0007669"/>
    <property type="project" value="UniProtKB-KW"/>
</dbReference>
<dbReference type="STRING" id="94130.A0A2Z6QLB0"/>
<dbReference type="SUPFAM" id="SSF57850">
    <property type="entry name" value="RING/U-box"/>
    <property type="match status" value="1"/>
</dbReference>
<dbReference type="InterPro" id="IPR015947">
    <property type="entry name" value="PUA-like_sf"/>
</dbReference>
<keyword evidence="5" id="KW-0472">Membrane</keyword>
<evidence type="ECO:0000256" key="3">
    <source>
        <dbReference type="ARBA" id="ARBA00022833"/>
    </source>
</evidence>
<dbReference type="InterPro" id="IPR046336">
    <property type="entry name" value="Lon_prtase_N_sf"/>
</dbReference>
<dbReference type="Pfam" id="PF12937">
    <property type="entry name" value="F-box-like"/>
    <property type="match status" value="1"/>
</dbReference>
<feature type="domain" description="RING-type" evidence="6">
    <location>
        <begin position="356"/>
        <end position="394"/>
    </location>
</feature>
<dbReference type="GO" id="GO:0061630">
    <property type="term" value="F:ubiquitin protein ligase activity"/>
    <property type="evidence" value="ECO:0007669"/>
    <property type="project" value="TreeGrafter"/>
</dbReference>
<evidence type="ECO:0000313" key="7">
    <source>
        <dbReference type="EMBL" id="GBB85604.1"/>
    </source>
</evidence>
<organism evidence="7 8">
    <name type="scientific">Rhizophagus clarus</name>
    <dbReference type="NCBI Taxonomy" id="94130"/>
    <lineage>
        <taxon>Eukaryota</taxon>
        <taxon>Fungi</taxon>
        <taxon>Fungi incertae sedis</taxon>
        <taxon>Mucoromycota</taxon>
        <taxon>Glomeromycotina</taxon>
        <taxon>Glomeromycetes</taxon>
        <taxon>Glomerales</taxon>
        <taxon>Glomeraceae</taxon>
        <taxon>Rhizophagus</taxon>
    </lineage>
</organism>
<keyword evidence="1" id="KW-0479">Metal-binding</keyword>
<evidence type="ECO:0000256" key="2">
    <source>
        <dbReference type="ARBA" id="ARBA00022771"/>
    </source>
</evidence>
<dbReference type="PROSITE" id="PS00518">
    <property type="entry name" value="ZF_RING_1"/>
    <property type="match status" value="1"/>
</dbReference>
<keyword evidence="8" id="KW-1185">Reference proteome</keyword>
<dbReference type="Proteomes" id="UP000247702">
    <property type="component" value="Unassembled WGS sequence"/>
</dbReference>
<dbReference type="Gene3D" id="1.20.58.1480">
    <property type="match status" value="1"/>
</dbReference>
<name>A0A2Z6QLB0_9GLOM</name>
<dbReference type="SUPFAM" id="SSF88697">
    <property type="entry name" value="PUA domain-like"/>
    <property type="match status" value="1"/>
</dbReference>
<dbReference type="Gene3D" id="3.30.40.10">
    <property type="entry name" value="Zinc/RING finger domain, C3HC4 (zinc finger)"/>
    <property type="match status" value="1"/>
</dbReference>
<dbReference type="SUPFAM" id="SSF81383">
    <property type="entry name" value="F-box domain"/>
    <property type="match status" value="1"/>
</dbReference>
<dbReference type="EMBL" id="BEXD01000236">
    <property type="protein sequence ID" value="GBB85604.1"/>
    <property type="molecule type" value="Genomic_DNA"/>
</dbReference>
<gene>
    <name evidence="7" type="ORF">RclHR1_01210012</name>
</gene>
<evidence type="ECO:0000256" key="5">
    <source>
        <dbReference type="SAM" id="Phobius"/>
    </source>
</evidence>
<keyword evidence="5" id="KW-1133">Transmembrane helix</keyword>
<reference evidence="7 8" key="1">
    <citation type="submission" date="2017-11" db="EMBL/GenBank/DDBJ databases">
        <title>The genome of Rhizophagus clarus HR1 reveals common genetic basis of auxotrophy among arbuscular mycorrhizal fungi.</title>
        <authorList>
            <person name="Kobayashi Y."/>
        </authorList>
    </citation>
    <scope>NUCLEOTIDE SEQUENCE [LARGE SCALE GENOMIC DNA]</scope>
    <source>
        <strain evidence="7 8">HR1</strain>
    </source>
</reference>
<dbReference type="SMART" id="SM00184">
    <property type="entry name" value="RING"/>
    <property type="match status" value="1"/>
</dbReference>
<dbReference type="InterPro" id="IPR001810">
    <property type="entry name" value="F-box_dom"/>
</dbReference>
<evidence type="ECO:0000313" key="8">
    <source>
        <dbReference type="Proteomes" id="UP000247702"/>
    </source>
</evidence>
<proteinExistence type="predicted"/>
<dbReference type="AlphaFoldDB" id="A0A2Z6QLB0"/>
<evidence type="ECO:0000256" key="4">
    <source>
        <dbReference type="PROSITE-ProRule" id="PRU00175"/>
    </source>
</evidence>
<protein>
    <recommendedName>
        <fullName evidence="6">RING-type domain-containing protein</fullName>
    </recommendedName>
</protein>
<keyword evidence="3" id="KW-0862">Zinc</keyword>
<evidence type="ECO:0000259" key="6">
    <source>
        <dbReference type="PROSITE" id="PS50089"/>
    </source>
</evidence>
<sequence>MFLPAEVLQEVFNYLDTGHNGLSTLFSCLLVSRDWCSNIVGTLWSKPFYYSNAFSKNPNSYKIIDTYLTCLDEETREDLRNNGVNLPVIFDKPLFNYEIYHKHLHYRTFISCVYLWVQEKSAPNDDNLSELIMKTLLKLFNNKSCKKLQRTLYIMPESNPMFYVQSVQGYLISNVNRIWVDLHVPRFFDLLAKNCKRVEHFGVLMKDVGRFNESGSIDVAKFITEQEALQSFQNIYLTSTQDVIDALKSQAHSLRCIEFICANFQGCYSLDGLAACHNLEILRFKKCYNITVDIISPLLEASFPKLINLSVIETDCDVLHRWAESLCLESDDDFQDERIQFDLNYVRELMLFNKMCHLCNESCIYPLTTACGHTFCKECIFYHLSIYDQCPLKHCRTELSNTKYLYEHPFERNDALISEKRKLDAEKRLLEEMPIYDGHLVFPKMTYTFNVTEMKYHLLIRSCLHSRYRNKFGMLLSSRCEYGTLMEIKQIDFNDERNIRFQAIATDRFKILSSGGTRDGFEIAKVQIIHDEPEEEGKIIDNVGNHSSTISIHELTTSQLINMAREFIHGNELVSLMSHIHDLATSLGEIPENAADFSFYAALLLPIKDEERYELLRIRSAKGRMQMVVNWIVDLRSQWGTALIKDFLNFYALFSWIITFIRDFWFNSVVNFFFLRK</sequence>
<accession>A0A2Z6QLB0</accession>
<keyword evidence="2 4" id="KW-0863">Zinc-finger</keyword>
<feature type="transmembrane region" description="Helical" evidence="5">
    <location>
        <begin position="650"/>
        <end position="675"/>
    </location>
</feature>
<dbReference type="PANTHER" id="PTHR23327">
    <property type="entry name" value="RING FINGER PROTEIN 127"/>
    <property type="match status" value="1"/>
</dbReference>
<dbReference type="SMART" id="SM00464">
    <property type="entry name" value="LON"/>
    <property type="match status" value="1"/>
</dbReference>
<keyword evidence="5" id="KW-0812">Transmembrane</keyword>
<dbReference type="Pfam" id="PF00097">
    <property type="entry name" value="zf-C3HC4"/>
    <property type="match status" value="1"/>
</dbReference>
<dbReference type="InterPro" id="IPR036047">
    <property type="entry name" value="F-box-like_dom_sf"/>
</dbReference>
<dbReference type="InterPro" id="IPR017907">
    <property type="entry name" value="Znf_RING_CS"/>
</dbReference>
<dbReference type="PROSITE" id="PS50089">
    <property type="entry name" value="ZF_RING_2"/>
    <property type="match status" value="1"/>
</dbReference>
<dbReference type="Pfam" id="PF02190">
    <property type="entry name" value="LON_substr_bdg"/>
    <property type="match status" value="1"/>
</dbReference>
<dbReference type="InterPro" id="IPR003111">
    <property type="entry name" value="Lon_prtase_N"/>
</dbReference>
<evidence type="ECO:0000256" key="1">
    <source>
        <dbReference type="ARBA" id="ARBA00022723"/>
    </source>
</evidence>
<dbReference type="Gene3D" id="2.30.130.40">
    <property type="entry name" value="LON domain-like"/>
    <property type="match status" value="1"/>
</dbReference>
<dbReference type="InterPro" id="IPR018957">
    <property type="entry name" value="Znf_C3HC4_RING-type"/>
</dbReference>
<dbReference type="PANTHER" id="PTHR23327:SF42">
    <property type="entry name" value="LON PEPTIDASE N-TERMINAL DOMAIN AND RING FINGER PROTEIN C14F5.10C"/>
    <property type="match status" value="1"/>
</dbReference>
<dbReference type="InterPro" id="IPR013083">
    <property type="entry name" value="Znf_RING/FYVE/PHD"/>
</dbReference>
<comment type="caution">
    <text evidence="7">The sequence shown here is derived from an EMBL/GenBank/DDBJ whole genome shotgun (WGS) entry which is preliminary data.</text>
</comment>